<evidence type="ECO:0000313" key="4">
    <source>
        <dbReference type="Proteomes" id="UP000270216"/>
    </source>
</evidence>
<dbReference type="AlphaFoldDB" id="A0A0G4JMW4"/>
<evidence type="ECO:0000256" key="1">
    <source>
        <dbReference type="ARBA" id="ARBA00010552"/>
    </source>
</evidence>
<protein>
    <submittedName>
        <fullName evidence="2">RidA family protein</fullName>
    </submittedName>
    <submittedName>
        <fullName evidence="3">Translation-inhibition endoribonuclease</fullName>
    </submittedName>
</protein>
<dbReference type="SUPFAM" id="SSF55298">
    <property type="entry name" value="YjgF-like"/>
    <property type="match status" value="1"/>
</dbReference>
<comment type="similarity">
    <text evidence="1">Belongs to the RutC family.</text>
</comment>
<dbReference type="Proteomes" id="UP000270216">
    <property type="component" value="Unassembled WGS sequence"/>
</dbReference>
<dbReference type="OrthoDB" id="9808943at2"/>
<evidence type="ECO:0000313" key="3">
    <source>
        <dbReference type="EMBL" id="VVG73802.1"/>
    </source>
</evidence>
<dbReference type="GeneID" id="47015740"/>
<dbReference type="GO" id="GO:0019239">
    <property type="term" value="F:deaminase activity"/>
    <property type="evidence" value="ECO:0007669"/>
    <property type="project" value="TreeGrafter"/>
</dbReference>
<dbReference type="Gene3D" id="3.30.1330.40">
    <property type="entry name" value="RutC-like"/>
    <property type="match status" value="1"/>
</dbReference>
<dbReference type="InterPro" id="IPR006175">
    <property type="entry name" value="YjgF/YER057c/UK114"/>
</dbReference>
<dbReference type="PANTHER" id="PTHR11803">
    <property type="entry name" value="2-IMINOBUTANOATE/2-IMINOPROPANOATE DEAMINASE RIDA"/>
    <property type="match status" value="1"/>
</dbReference>
<dbReference type="PANTHER" id="PTHR11803:SF58">
    <property type="entry name" value="PROTEIN HMF1-RELATED"/>
    <property type="match status" value="1"/>
</dbReference>
<organism evidence="3 5">
    <name type="scientific">Pandoraea apista</name>
    <dbReference type="NCBI Taxonomy" id="93218"/>
    <lineage>
        <taxon>Bacteria</taxon>
        <taxon>Pseudomonadati</taxon>
        <taxon>Pseudomonadota</taxon>
        <taxon>Betaproteobacteria</taxon>
        <taxon>Burkholderiales</taxon>
        <taxon>Burkholderiaceae</taxon>
        <taxon>Pandoraea</taxon>
    </lineage>
</organism>
<dbReference type="InterPro" id="IPR035959">
    <property type="entry name" value="RutC-like_sf"/>
</dbReference>
<dbReference type="GO" id="GO:0005829">
    <property type="term" value="C:cytosol"/>
    <property type="evidence" value="ECO:0007669"/>
    <property type="project" value="TreeGrafter"/>
</dbReference>
<dbReference type="RefSeq" id="WP_048629906.1">
    <property type="nucleotide sequence ID" value="NZ_CABPSX010000013.1"/>
</dbReference>
<proteinExistence type="inferred from homology"/>
<keyword evidence="4" id="KW-1185">Reference proteome</keyword>
<dbReference type="Pfam" id="PF01042">
    <property type="entry name" value="Ribonuc_L-PSP"/>
    <property type="match status" value="1"/>
</dbReference>
<gene>
    <name evidence="2" type="ORF">EJE83_12180</name>
    <name evidence="3" type="ORF">PAP18089_04811</name>
</gene>
<dbReference type="EMBL" id="CABPSX010000013">
    <property type="protein sequence ID" value="VVG73802.1"/>
    <property type="molecule type" value="Genomic_DNA"/>
</dbReference>
<dbReference type="STRING" id="93218.XM39_24570"/>
<reference evidence="3 5" key="2">
    <citation type="submission" date="2019-08" db="EMBL/GenBank/DDBJ databases">
        <authorList>
            <person name="Peeters C."/>
        </authorList>
    </citation>
    <scope>NUCLEOTIDE SEQUENCE [LARGE SCALE GENOMIC DNA]</scope>
    <source>
        <strain evidence="3 5">LMG 18089</strain>
    </source>
</reference>
<name>A0A0G4JMW4_9BURK</name>
<dbReference type="EMBL" id="RWHX01000018">
    <property type="protein sequence ID" value="RSK81167.1"/>
    <property type="molecule type" value="Genomic_DNA"/>
</dbReference>
<evidence type="ECO:0000313" key="2">
    <source>
        <dbReference type="EMBL" id="RSK81167.1"/>
    </source>
</evidence>
<dbReference type="Proteomes" id="UP000364291">
    <property type="component" value="Unassembled WGS sequence"/>
</dbReference>
<sequence>MTISVHGKKNPNLPFHPAVRAGDYVFVSGQVAKDEAGRMVSGTIEEETRATILAVQRVLHEAGCDLPDVVKATVYLEDARDFGRYNGVFKEFFPDGRLARTTVEARAVITTRIEIECIAYRPL</sequence>
<dbReference type="CDD" id="cd00448">
    <property type="entry name" value="YjgF_YER057c_UK114_family"/>
    <property type="match status" value="1"/>
</dbReference>
<evidence type="ECO:0000313" key="5">
    <source>
        <dbReference type="Proteomes" id="UP000364291"/>
    </source>
</evidence>
<accession>A0A0G4JMW4</accession>
<reference evidence="2 4" key="1">
    <citation type="submission" date="2018-12" db="EMBL/GenBank/DDBJ databases">
        <title>Whole genome sequence of a Pandoraea apista isolate from a patient with cystic fibrosis.</title>
        <authorList>
            <person name="Kenna D.T."/>
            <person name="Turton J.F."/>
        </authorList>
    </citation>
    <scope>NUCLEOTIDE SEQUENCE [LARGE SCALE GENOMIC DNA]</scope>
    <source>
        <strain evidence="2 4">Pa13324</strain>
    </source>
</reference>